<dbReference type="RefSeq" id="WP_091147420.1">
    <property type="nucleotide sequence ID" value="NZ_FMVF01000052.1"/>
</dbReference>
<dbReference type="EMBL" id="FMVF01000052">
    <property type="protein sequence ID" value="SCZ01254.1"/>
    <property type="molecule type" value="Genomic_DNA"/>
</dbReference>
<reference evidence="2 3" key="1">
    <citation type="submission" date="2016-10" db="EMBL/GenBank/DDBJ databases">
        <authorList>
            <person name="de Groot N.N."/>
        </authorList>
    </citation>
    <scope>NUCLEOTIDE SEQUENCE [LARGE SCALE GENOMIC DNA]</scope>
    <source>
        <strain evidence="2 3">CGMCC 1.7031</strain>
    </source>
</reference>
<dbReference type="GO" id="GO:0008233">
    <property type="term" value="F:peptidase activity"/>
    <property type="evidence" value="ECO:0007669"/>
    <property type="project" value="UniProtKB-KW"/>
</dbReference>
<feature type="domain" description="SPFH" evidence="1">
    <location>
        <begin position="17"/>
        <end position="215"/>
    </location>
</feature>
<keyword evidence="3" id="KW-1185">Reference proteome</keyword>
<evidence type="ECO:0000259" key="1">
    <source>
        <dbReference type="Pfam" id="PF13421"/>
    </source>
</evidence>
<keyword evidence="2" id="KW-0645">Protease</keyword>
<name>A0A1G5KLM6_9FLAO</name>
<dbReference type="PANTHER" id="PTHR37826">
    <property type="entry name" value="FLOTILLIN BAND_7_5 DOMAIN PROTEIN"/>
    <property type="match status" value="1"/>
</dbReference>
<proteinExistence type="predicted"/>
<dbReference type="OrthoDB" id="9764015at2"/>
<dbReference type="InterPro" id="IPR033880">
    <property type="entry name" value="SPFH_YdjI"/>
</dbReference>
<accession>A0A1G5KLM6</accession>
<dbReference type="Proteomes" id="UP000199354">
    <property type="component" value="Unassembled WGS sequence"/>
</dbReference>
<dbReference type="Pfam" id="PF13421">
    <property type="entry name" value="Band_7_1"/>
    <property type="match status" value="1"/>
</dbReference>
<dbReference type="InterPro" id="IPR036013">
    <property type="entry name" value="Band_7/SPFH_dom_sf"/>
</dbReference>
<dbReference type="CDD" id="cd03408">
    <property type="entry name" value="SPFH_like_u1"/>
    <property type="match status" value="1"/>
</dbReference>
<dbReference type="GO" id="GO:0006508">
    <property type="term" value="P:proteolysis"/>
    <property type="evidence" value="ECO:0007669"/>
    <property type="project" value="UniProtKB-KW"/>
</dbReference>
<gene>
    <name evidence="2" type="ORF">SAMN02927903_03361</name>
</gene>
<dbReference type="SUPFAM" id="SSF117892">
    <property type="entry name" value="Band 7/SPFH domain"/>
    <property type="match status" value="1"/>
</dbReference>
<evidence type="ECO:0000313" key="3">
    <source>
        <dbReference type="Proteomes" id="UP000199354"/>
    </source>
</evidence>
<protein>
    <submittedName>
        <fullName evidence="2">Membrane protease subunit, stomatin/prohibitin family, contains C-terminal Zn-ribbon domain</fullName>
    </submittedName>
</protein>
<dbReference type="AlphaFoldDB" id="A0A1G5KLM6"/>
<dbReference type="PANTHER" id="PTHR37826:SF2">
    <property type="entry name" value="ZINC-RIBBON DOMAIN-CONTAINING PROTEIN"/>
    <property type="match status" value="1"/>
</dbReference>
<keyword evidence="2" id="KW-0378">Hydrolase</keyword>
<dbReference type="STRING" id="490189.SAMN02927903_03361"/>
<evidence type="ECO:0000313" key="2">
    <source>
        <dbReference type="EMBL" id="SCZ01254.1"/>
    </source>
</evidence>
<organism evidence="2 3">
    <name type="scientific">Flavobacterium caeni</name>
    <dbReference type="NCBI Taxonomy" id="490189"/>
    <lineage>
        <taxon>Bacteria</taxon>
        <taxon>Pseudomonadati</taxon>
        <taxon>Bacteroidota</taxon>
        <taxon>Flavobacteriia</taxon>
        <taxon>Flavobacteriales</taxon>
        <taxon>Flavobacteriaceae</taxon>
        <taxon>Flavobacterium</taxon>
    </lineage>
</organism>
<sequence>MALIDIVKYQSKEDDFIWKFPSSDLRIGTQVVVDPAQHAFFIKGGVIYDEFTTGTHTLTTANIPLLNKVINLPFGGDSPFQAEVWFVNLTTKLDNKWGTSTPILLEDPKYNIIVPVRAFGQYGFKISNPRIFLEKLTGNLPSYSAVKIQEYLKGKIISHLTSVISKKLIREDVSVLEINAHLEELSEFCKINIAEEFKNYGLELVTFYFLSINIPLDDPSLTKLRQAKALTASVKITGNELYQIDRNLDIMESAAKNESATGNFMGAGLGFALGSNIGNQINSPSSIKNIPPPLPVQYYLVIDNPLCGLI</sequence>